<dbReference type="PANTHER" id="PTHR33701">
    <property type="entry name" value="TRANSMEMBRANE PROTEIN"/>
    <property type="match status" value="1"/>
</dbReference>
<evidence type="ECO:0000313" key="4">
    <source>
        <dbReference type="Proteomes" id="UP000187406"/>
    </source>
</evidence>
<name>A0A1Q3DD03_CEPFO</name>
<feature type="region of interest" description="Disordered" evidence="2">
    <location>
        <begin position="676"/>
        <end position="724"/>
    </location>
</feature>
<sequence length="724" mass="80715">MHNSNQERQDQSMEDSTTMTIEFLRARLLSERSVSRSARQRAEELANRVAELEEQLKIVSLQRKKAEKATVDVLAILENNGISDISEAYYSSSDHETPCESKVGNNSTKEDERSVNSDVRKNGLQEFSGSDLDFSSVSGSSLSWKGRSRKVTSHAIEKYKDPVIRRQSSLASIGSSSSKHHRGKSCRQIRRRESRSVGEECTTDPNKAKTQENGIATCSELFPDCSSSGPEIQKEGSELLREKGLPPGSHPCFLEHDRNARDNDIDVNGYGGDKAMEKALEHQAQLIGQYEAMENAQREWEEKFRENNNSTPDSCDPRNHSDVTETRDEIKTQALDPTGTVSMQAQVSKLQAERIVYSKEFSKSEGNGFPHISNNDIALLQHQESTSSPASTPPVQDFAFPMAKEKENKHNLENLRHPLSHSSHHNLRFQVSPTNYSAHVISSNMSSSLSKCEASGNRNEAYALVQKKTPHELGGVLQSLEQAKISLQQKLKRLPLVESGTVWKAVEPSDPTVKTRERAEIPVGIAGLFRLPTDFLPEVNEVKPLSSGSLISLANGYAETGVTSTAGDHFVTSPYRETQFITTRDQLLATDQFVSGPSWDTHRLSTSTNDRPVAGDRFFNSPYMDTRSTTFTNDRLIASQYLETGSNISTTLPYVYRDLDTGVSYSSRHTFSTYPSSTYPSYPDMSRRPPDEGLSRPPPSSGVGMRPSDQFSFKDDHIRPNVYR</sequence>
<feature type="compositionally biased region" description="Basic and acidic residues" evidence="2">
    <location>
        <begin position="685"/>
        <end position="694"/>
    </location>
</feature>
<evidence type="ECO:0000313" key="3">
    <source>
        <dbReference type="EMBL" id="GAV90309.1"/>
    </source>
</evidence>
<feature type="coiled-coil region" evidence="1">
    <location>
        <begin position="35"/>
        <end position="69"/>
    </location>
</feature>
<feature type="compositionally biased region" description="Basic residues" evidence="2">
    <location>
        <begin position="178"/>
        <end position="193"/>
    </location>
</feature>
<keyword evidence="1" id="KW-0175">Coiled coil</keyword>
<dbReference type="FunCoup" id="A0A1Q3DD03">
    <property type="interactions" value="1549"/>
</dbReference>
<feature type="region of interest" description="Disordered" evidence="2">
    <location>
        <begin position="91"/>
        <end position="118"/>
    </location>
</feature>
<feature type="region of interest" description="Disordered" evidence="2">
    <location>
        <begin position="168"/>
        <end position="209"/>
    </location>
</feature>
<dbReference type="PANTHER" id="PTHR33701:SF3">
    <property type="entry name" value="TRANSCRIPTIONAL REGULATOR ATRX"/>
    <property type="match status" value="1"/>
</dbReference>
<dbReference type="EMBL" id="BDDD01006126">
    <property type="protein sequence ID" value="GAV90309.1"/>
    <property type="molecule type" value="Genomic_DNA"/>
</dbReference>
<evidence type="ECO:0000256" key="2">
    <source>
        <dbReference type="SAM" id="MobiDB-lite"/>
    </source>
</evidence>
<reference evidence="4" key="1">
    <citation type="submission" date="2016-04" db="EMBL/GenBank/DDBJ databases">
        <title>Cephalotus genome sequencing.</title>
        <authorList>
            <person name="Fukushima K."/>
            <person name="Hasebe M."/>
            <person name="Fang X."/>
        </authorList>
    </citation>
    <scope>NUCLEOTIDE SEQUENCE [LARGE SCALE GENOMIC DNA]</scope>
    <source>
        <strain evidence="4">cv. St1</strain>
    </source>
</reference>
<dbReference type="InParanoid" id="A0A1Q3DD03"/>
<feature type="compositionally biased region" description="Basic and acidic residues" evidence="2">
    <location>
        <begin position="315"/>
        <end position="326"/>
    </location>
</feature>
<dbReference type="OrthoDB" id="1939754at2759"/>
<accession>A0A1Q3DD03</accession>
<comment type="caution">
    <text evidence="3">The sequence shown here is derived from an EMBL/GenBank/DDBJ whole genome shotgun (WGS) entry which is preliminary data.</text>
</comment>
<feature type="region of interest" description="Disordered" evidence="2">
    <location>
        <begin position="298"/>
        <end position="326"/>
    </location>
</feature>
<dbReference type="STRING" id="3775.A0A1Q3DD03"/>
<proteinExistence type="predicted"/>
<dbReference type="Proteomes" id="UP000187406">
    <property type="component" value="Unassembled WGS sequence"/>
</dbReference>
<gene>
    <name evidence="3" type="ORF">CFOL_v3_33718</name>
</gene>
<organism evidence="3 4">
    <name type="scientific">Cephalotus follicularis</name>
    <name type="common">Albany pitcher plant</name>
    <dbReference type="NCBI Taxonomy" id="3775"/>
    <lineage>
        <taxon>Eukaryota</taxon>
        <taxon>Viridiplantae</taxon>
        <taxon>Streptophyta</taxon>
        <taxon>Embryophyta</taxon>
        <taxon>Tracheophyta</taxon>
        <taxon>Spermatophyta</taxon>
        <taxon>Magnoliopsida</taxon>
        <taxon>eudicotyledons</taxon>
        <taxon>Gunneridae</taxon>
        <taxon>Pentapetalae</taxon>
        <taxon>rosids</taxon>
        <taxon>fabids</taxon>
        <taxon>Oxalidales</taxon>
        <taxon>Cephalotaceae</taxon>
        <taxon>Cephalotus</taxon>
    </lineage>
</organism>
<dbReference type="AlphaFoldDB" id="A0A1Q3DD03"/>
<evidence type="ECO:0000256" key="1">
    <source>
        <dbReference type="SAM" id="Coils"/>
    </source>
</evidence>
<keyword evidence="4" id="KW-1185">Reference proteome</keyword>
<feature type="compositionally biased region" description="Basic and acidic residues" evidence="2">
    <location>
        <begin position="108"/>
        <end position="118"/>
    </location>
</feature>
<feature type="compositionally biased region" description="Low complexity" evidence="2">
    <location>
        <begin position="168"/>
        <end position="177"/>
    </location>
</feature>
<feature type="compositionally biased region" description="Basic and acidic residues" evidence="2">
    <location>
        <begin position="712"/>
        <end position="724"/>
    </location>
</feature>
<protein>
    <submittedName>
        <fullName evidence="3">Uncharacterized protein</fullName>
    </submittedName>
</protein>